<reference evidence="5" key="1">
    <citation type="journal article" date="2010" name="Genome Biol.">
        <title>Genome sequence of the necrotrophic plant pathogen Pythium ultimum reveals original pathogenicity mechanisms and effector repertoire.</title>
        <authorList>
            <person name="Levesque C.A."/>
            <person name="Brouwer H."/>
            <person name="Cano L."/>
            <person name="Hamilton J.P."/>
            <person name="Holt C."/>
            <person name="Huitema E."/>
            <person name="Raffaele S."/>
            <person name="Robideau G.P."/>
            <person name="Thines M."/>
            <person name="Win J."/>
            <person name="Zerillo M.M."/>
            <person name="Beakes G.W."/>
            <person name="Boore J.L."/>
            <person name="Busam D."/>
            <person name="Dumas B."/>
            <person name="Ferriera S."/>
            <person name="Fuerstenberg S.I."/>
            <person name="Gachon C.M."/>
            <person name="Gaulin E."/>
            <person name="Govers F."/>
            <person name="Grenville-Briggs L."/>
            <person name="Horner N."/>
            <person name="Hostetler J."/>
            <person name="Jiang R.H."/>
            <person name="Johnson J."/>
            <person name="Krajaejun T."/>
            <person name="Lin H."/>
            <person name="Meijer H.J."/>
            <person name="Moore B."/>
            <person name="Morris P."/>
            <person name="Phuntmart V."/>
            <person name="Puiu D."/>
            <person name="Shetty J."/>
            <person name="Stajich J.E."/>
            <person name="Tripathy S."/>
            <person name="Wawra S."/>
            <person name="van West P."/>
            <person name="Whitty B.R."/>
            <person name="Coutinho P.M."/>
            <person name="Henrissat B."/>
            <person name="Martin F."/>
            <person name="Thomas P.D."/>
            <person name="Tyler B.M."/>
            <person name="De Vries R.P."/>
            <person name="Kamoun S."/>
            <person name="Yandell M."/>
            <person name="Tisserat N."/>
            <person name="Buell C.R."/>
        </authorList>
    </citation>
    <scope>NUCLEOTIDE SEQUENCE</scope>
    <source>
        <strain evidence="5">DAOM:BR144</strain>
    </source>
</reference>
<feature type="domain" description="CIP2A N-terminal" evidence="3">
    <location>
        <begin position="109"/>
        <end position="302"/>
    </location>
</feature>
<dbReference type="VEuPathDB" id="FungiDB:PYU1_G005228"/>
<evidence type="ECO:0000313" key="5">
    <source>
        <dbReference type="Proteomes" id="UP000019132"/>
    </source>
</evidence>
<dbReference type="InterPro" id="IPR048701">
    <property type="entry name" value="CIP2A_N"/>
</dbReference>
<proteinExistence type="predicted"/>
<dbReference type="AlphaFoldDB" id="K3WJU7"/>
<dbReference type="PANTHER" id="PTHR23161">
    <property type="entry name" value="PROTEIN CIP2A"/>
    <property type="match status" value="1"/>
</dbReference>
<dbReference type="Pfam" id="PF21044">
    <property type="entry name" value="CIP2A_N"/>
    <property type="match status" value="1"/>
</dbReference>
<dbReference type="Proteomes" id="UP000019132">
    <property type="component" value="Unassembled WGS sequence"/>
</dbReference>
<evidence type="ECO:0000256" key="2">
    <source>
        <dbReference type="SAM" id="MobiDB-lite"/>
    </source>
</evidence>
<accession>K3WJU7</accession>
<reference evidence="5" key="2">
    <citation type="submission" date="2010-04" db="EMBL/GenBank/DDBJ databases">
        <authorList>
            <person name="Buell R."/>
            <person name="Hamilton J."/>
            <person name="Hostetler J."/>
        </authorList>
    </citation>
    <scope>NUCLEOTIDE SEQUENCE [LARGE SCALE GENOMIC DNA]</scope>
    <source>
        <strain evidence="5">DAOM:BR144</strain>
    </source>
</reference>
<dbReference type="STRING" id="431595.K3WJU7"/>
<evidence type="ECO:0000256" key="1">
    <source>
        <dbReference type="SAM" id="Coils"/>
    </source>
</evidence>
<sequence>MEISDAELTRTSFGSSSSYGVKKSVLPKTKFLAAVDDYLVAPSSDTLTHVHQLTRKLTSEVVFFSAQHTTLCLRLLDTLSEHLLSVAQSAEASQSQATYVVDEYELLELIYLFAKNTAIGYPSHALGKLLQWLVANIVTSGLSGGACENETTLKLQLLVFAEMLKVNAGVRIYTKETKHIKEFYRALTILLNSTEDAELLVFSMTILARLVLAESLGAKLFSQKNVEQAFELAFSILDGSWQNNTIADGRSGALSILNVKSLLQCVSVDLMCELAEQPEILGMLENHPKMSPVVENFFMVLNLNGDIEQIQVGIHFLSSIVALGHQFRKLMVKFLSDEDVLYRVLQVTLHPSKMIGILTTQLVLKIIGDDVRPIRSLFDSALQVQRLNPVIVGLFRCINEAAGLVQQKDNLEKLSTTEEYLHSVEVCQVLAKLCEFPALRSMCVQTINLNQSATIIQLESAHIGSGEPQRLLQFQPRLSLNLVILLSKLVHDLNMNDKTKRTLSQFLQSSEVSLVLGAGVFNRNDKDLVVETLLLVYNLLSESSNKRFLAFGLADGILNFGQRIGEATESLQSTISSLEANGEASMKVIEKLQIEIQQTIRLQDEAKAKQDQELQNLKSKFIDQVRQKDELLMKTKEVYEAKLRELSAQCETMGQLMNKKIITIQHRDQILQESRAKQAAVEDENSELKRKVEVLEIRIEEIAQSHSIAAEEMRIREREMHDLREEMVSISSDYTVQREELEHAREEMEKLEQELKEKAFEHENTYKELVLLSKAHKTVIQEKEGLAGEIETLRDEVSNMESMNLSMQTRLQERKDLIEQLEKKIARLDDAASIAQSAVEDERNKRRAVARDLEDLRKAHRKLESDIAMLEIRAAEHRLVLESKDDHLRKCEEEIRHLNNEVGKQVKLQALIHQLSSGGDAQAYAATSFLARDS</sequence>
<feature type="coiled-coil region" evidence="1">
    <location>
        <begin position="671"/>
        <end position="705"/>
    </location>
</feature>
<feature type="region of interest" description="Disordered" evidence="2">
    <location>
        <begin position="1"/>
        <end position="20"/>
    </location>
</feature>
<feature type="coiled-coil region" evidence="1">
    <location>
        <begin position="731"/>
        <end position="908"/>
    </location>
</feature>
<dbReference type="PANTHER" id="PTHR23161:SF2">
    <property type="entry name" value="PROTEIN CIP2A"/>
    <property type="match status" value="1"/>
</dbReference>
<reference evidence="4" key="3">
    <citation type="submission" date="2015-02" db="UniProtKB">
        <authorList>
            <consortium name="EnsemblProtists"/>
        </authorList>
    </citation>
    <scope>IDENTIFICATION</scope>
    <source>
        <strain evidence="4">DAOM BR144</strain>
    </source>
</reference>
<dbReference type="eggNOG" id="ENOG502R5ZC">
    <property type="taxonomic scope" value="Eukaryota"/>
</dbReference>
<keyword evidence="5" id="KW-1185">Reference proteome</keyword>
<dbReference type="HOGENOM" id="CLU_328325_0_0_1"/>
<dbReference type="EnsemblProtists" id="PYU1_T005239">
    <property type="protein sequence ID" value="PYU1_T005239"/>
    <property type="gene ID" value="PYU1_G005228"/>
</dbReference>
<name>K3WJU7_GLOUD</name>
<dbReference type="InterPro" id="IPR042510">
    <property type="entry name" value="CIP2A"/>
</dbReference>
<feature type="coiled-coil region" evidence="1">
    <location>
        <begin position="589"/>
        <end position="620"/>
    </location>
</feature>
<evidence type="ECO:0000259" key="3">
    <source>
        <dbReference type="Pfam" id="PF21044"/>
    </source>
</evidence>
<dbReference type="OMA" id="SYKAFTH"/>
<organism evidence="4 5">
    <name type="scientific">Globisporangium ultimum (strain ATCC 200006 / CBS 805.95 / DAOM BR144)</name>
    <name type="common">Pythium ultimum</name>
    <dbReference type="NCBI Taxonomy" id="431595"/>
    <lineage>
        <taxon>Eukaryota</taxon>
        <taxon>Sar</taxon>
        <taxon>Stramenopiles</taxon>
        <taxon>Oomycota</taxon>
        <taxon>Peronosporomycetes</taxon>
        <taxon>Pythiales</taxon>
        <taxon>Pythiaceae</taxon>
        <taxon>Globisporangium</taxon>
    </lineage>
</organism>
<keyword evidence="1" id="KW-0175">Coiled coil</keyword>
<protein>
    <recommendedName>
        <fullName evidence="3">CIP2A N-terminal domain-containing protein</fullName>
    </recommendedName>
</protein>
<dbReference type="EMBL" id="GL376633">
    <property type="status" value="NOT_ANNOTATED_CDS"/>
    <property type="molecule type" value="Genomic_DNA"/>
</dbReference>
<evidence type="ECO:0000313" key="4">
    <source>
        <dbReference type="EnsemblProtists" id="PYU1_T005239"/>
    </source>
</evidence>
<dbReference type="InParanoid" id="K3WJU7"/>